<keyword evidence="2" id="KW-0032">Aminotransferase</keyword>
<name>A0A6J4VW23_9BACT</name>
<dbReference type="EMBL" id="CADCWM010001204">
    <property type="protein sequence ID" value="CAA9589766.1"/>
    <property type="molecule type" value="Genomic_DNA"/>
</dbReference>
<feature type="compositionally biased region" description="Basic and acidic residues" evidence="1">
    <location>
        <begin position="110"/>
        <end position="137"/>
    </location>
</feature>
<protein>
    <submittedName>
        <fullName evidence="2">Aspartate aminotransferase</fullName>
        <ecNumber evidence="2">2.6.1.1</ecNumber>
    </submittedName>
</protein>
<organism evidence="2">
    <name type="scientific">uncultured Thermomicrobiales bacterium</name>
    <dbReference type="NCBI Taxonomy" id="1645740"/>
    <lineage>
        <taxon>Bacteria</taxon>
        <taxon>Pseudomonadati</taxon>
        <taxon>Thermomicrobiota</taxon>
        <taxon>Thermomicrobia</taxon>
        <taxon>Thermomicrobiales</taxon>
        <taxon>environmental samples</taxon>
    </lineage>
</organism>
<reference evidence="2" key="1">
    <citation type="submission" date="2020-02" db="EMBL/GenBank/DDBJ databases">
        <authorList>
            <person name="Meier V. D."/>
        </authorList>
    </citation>
    <scope>NUCLEOTIDE SEQUENCE</scope>
    <source>
        <strain evidence="2">AVDCRST_MAG88</strain>
    </source>
</reference>
<dbReference type="GO" id="GO:0004069">
    <property type="term" value="F:L-aspartate:2-oxoglutarate aminotransferase activity"/>
    <property type="evidence" value="ECO:0007669"/>
    <property type="project" value="UniProtKB-EC"/>
</dbReference>
<feature type="region of interest" description="Disordered" evidence="1">
    <location>
        <begin position="222"/>
        <end position="244"/>
    </location>
</feature>
<feature type="compositionally biased region" description="Basic and acidic residues" evidence="1">
    <location>
        <begin position="71"/>
        <end position="103"/>
    </location>
</feature>
<feature type="compositionally biased region" description="Basic and acidic residues" evidence="1">
    <location>
        <begin position="150"/>
        <end position="160"/>
    </location>
</feature>
<feature type="compositionally biased region" description="Basic and acidic residues" evidence="1">
    <location>
        <begin position="21"/>
        <end position="39"/>
    </location>
</feature>
<feature type="compositionally biased region" description="Basic and acidic residues" evidence="1">
    <location>
        <begin position="54"/>
        <end position="63"/>
    </location>
</feature>
<gene>
    <name evidence="2" type="ORF">AVDCRST_MAG88-4652</name>
</gene>
<dbReference type="EC" id="2.6.1.1" evidence="2"/>
<feature type="region of interest" description="Disordered" evidence="1">
    <location>
        <begin position="1"/>
        <end position="176"/>
    </location>
</feature>
<keyword evidence="2" id="KW-0808">Transferase</keyword>
<accession>A0A6J4VW23</accession>
<proteinExistence type="predicted"/>
<feature type="non-terminal residue" evidence="2">
    <location>
        <position position="280"/>
    </location>
</feature>
<evidence type="ECO:0000313" key="2">
    <source>
        <dbReference type="EMBL" id="CAA9589766.1"/>
    </source>
</evidence>
<sequence length="280" mass="29953">AGPARPGGRDLGAEPALLLLRRGDRAGGRRDGADPDARGGRLRVAAGGGGGADRSAHQGDPHHYPGQPLGGDRHPGKSARDRGAGNRARPGGDQRRNLREVPLGRRRAPERRLAAGDGRADDHAQRLLEDLRDDRLAPRLRRRRAGPHAGDPRAQGERQRLRAAGGAVGRRRGARRAARLCAGVPHGTRRAPPRPDGRPHRLRLHLRPAPRRLLHLCQHRLDRPAGVRPGPPPPPGRAGADLPGHRLRRRVGRLPALLLPPAGRVAAGSGRPAEASGRRV</sequence>
<evidence type="ECO:0000256" key="1">
    <source>
        <dbReference type="SAM" id="MobiDB-lite"/>
    </source>
</evidence>
<dbReference type="AlphaFoldDB" id="A0A6J4VW23"/>
<feature type="non-terminal residue" evidence="2">
    <location>
        <position position="1"/>
    </location>
</feature>